<keyword evidence="4" id="KW-1185">Reference proteome</keyword>
<evidence type="ECO:0000313" key="4">
    <source>
        <dbReference type="Proteomes" id="UP000799438"/>
    </source>
</evidence>
<dbReference type="GO" id="GO:0046872">
    <property type="term" value="F:metal ion binding"/>
    <property type="evidence" value="ECO:0007669"/>
    <property type="project" value="UniProtKB-KW"/>
</dbReference>
<proteinExistence type="predicted"/>
<dbReference type="Pfam" id="PF03737">
    <property type="entry name" value="RraA-like"/>
    <property type="match status" value="1"/>
</dbReference>
<dbReference type="PANTHER" id="PTHR33254:SF4">
    <property type="entry name" value="4-HYDROXY-4-METHYL-2-OXOGLUTARATE ALDOLASE 3-RELATED"/>
    <property type="match status" value="1"/>
</dbReference>
<accession>A0A6A6AX81</accession>
<sequence length="242" mass="24888">MSIAQLEALAAYSACDVCDALLKLQVPGAGFLADIAPISTPTNTTQTRTIAPASTILFAPSPSPSFPNRPTPNPAVPTNQGTPLPAGTPYADAVSDGTIVVLSQPADQTCAVVGGINAVRMARRGVQGILVSGRVRDLEALRDVQEEDGVPVWARGGSAVGAGAQAKAVVLDADVRVGECVVGPGDIIMLDPTENAAVVIPLKKLDEALELLPRLVEADEKVMKDVKAGGTVGEAFAKYRGK</sequence>
<organism evidence="3 4">
    <name type="scientific">Aplosporella prunicola CBS 121167</name>
    <dbReference type="NCBI Taxonomy" id="1176127"/>
    <lineage>
        <taxon>Eukaryota</taxon>
        <taxon>Fungi</taxon>
        <taxon>Dikarya</taxon>
        <taxon>Ascomycota</taxon>
        <taxon>Pezizomycotina</taxon>
        <taxon>Dothideomycetes</taxon>
        <taxon>Dothideomycetes incertae sedis</taxon>
        <taxon>Botryosphaeriales</taxon>
        <taxon>Aplosporellaceae</taxon>
        <taxon>Aplosporella</taxon>
    </lineage>
</organism>
<gene>
    <name evidence="3" type="ORF">K452DRAFT_292585</name>
</gene>
<dbReference type="InterPro" id="IPR005493">
    <property type="entry name" value="RraA/RraA-like"/>
</dbReference>
<feature type="binding site" evidence="1">
    <location>
        <position position="137"/>
    </location>
    <ligand>
        <name>Mg(2+)</name>
        <dbReference type="ChEBI" id="CHEBI:18420"/>
    </ligand>
</feature>
<evidence type="ECO:0000256" key="2">
    <source>
        <dbReference type="SAM" id="MobiDB-lite"/>
    </source>
</evidence>
<keyword evidence="1" id="KW-0479">Metal-binding</keyword>
<dbReference type="OrthoDB" id="1476984at2759"/>
<feature type="compositionally biased region" description="Pro residues" evidence="2">
    <location>
        <begin position="61"/>
        <end position="75"/>
    </location>
</feature>
<evidence type="ECO:0000313" key="3">
    <source>
        <dbReference type="EMBL" id="KAF2136216.1"/>
    </source>
</evidence>
<dbReference type="PANTHER" id="PTHR33254">
    <property type="entry name" value="4-HYDROXY-4-METHYL-2-OXOGLUTARATE ALDOLASE 3-RELATED"/>
    <property type="match status" value="1"/>
</dbReference>
<name>A0A6A6AX81_9PEZI</name>
<feature type="binding site" evidence="1">
    <location>
        <position position="136"/>
    </location>
    <ligand>
        <name>substrate</name>
    </ligand>
</feature>
<keyword evidence="1" id="KW-0460">Magnesium</keyword>
<dbReference type="RefSeq" id="XP_033391934.1">
    <property type="nucleotide sequence ID" value="XM_033541402.1"/>
</dbReference>
<evidence type="ECO:0008006" key="5">
    <source>
        <dbReference type="Google" id="ProtNLM"/>
    </source>
</evidence>
<reference evidence="3" key="1">
    <citation type="journal article" date="2020" name="Stud. Mycol.">
        <title>101 Dothideomycetes genomes: a test case for predicting lifestyles and emergence of pathogens.</title>
        <authorList>
            <person name="Haridas S."/>
            <person name="Albert R."/>
            <person name="Binder M."/>
            <person name="Bloem J."/>
            <person name="Labutti K."/>
            <person name="Salamov A."/>
            <person name="Andreopoulos B."/>
            <person name="Baker S."/>
            <person name="Barry K."/>
            <person name="Bills G."/>
            <person name="Bluhm B."/>
            <person name="Cannon C."/>
            <person name="Castanera R."/>
            <person name="Culley D."/>
            <person name="Daum C."/>
            <person name="Ezra D."/>
            <person name="Gonzalez J."/>
            <person name="Henrissat B."/>
            <person name="Kuo A."/>
            <person name="Liang C."/>
            <person name="Lipzen A."/>
            <person name="Lutzoni F."/>
            <person name="Magnuson J."/>
            <person name="Mondo S."/>
            <person name="Nolan M."/>
            <person name="Ohm R."/>
            <person name="Pangilinan J."/>
            <person name="Park H.-J."/>
            <person name="Ramirez L."/>
            <person name="Alfaro M."/>
            <person name="Sun H."/>
            <person name="Tritt A."/>
            <person name="Yoshinaga Y."/>
            <person name="Zwiers L.-H."/>
            <person name="Turgeon B."/>
            <person name="Goodwin S."/>
            <person name="Spatafora J."/>
            <person name="Crous P."/>
            <person name="Grigoriev I."/>
        </authorList>
    </citation>
    <scope>NUCLEOTIDE SEQUENCE</scope>
    <source>
        <strain evidence="3">CBS 121167</strain>
    </source>
</reference>
<dbReference type="EMBL" id="ML995529">
    <property type="protein sequence ID" value="KAF2136216.1"/>
    <property type="molecule type" value="Genomic_DNA"/>
</dbReference>
<comment type="cofactor">
    <cofactor evidence="1">
        <name>Mg(2+)</name>
        <dbReference type="ChEBI" id="CHEBI:18420"/>
    </cofactor>
</comment>
<dbReference type="GO" id="GO:0008948">
    <property type="term" value="F:oxaloacetate decarboxylase activity"/>
    <property type="evidence" value="ECO:0007669"/>
    <property type="project" value="TreeGrafter"/>
</dbReference>
<dbReference type="SUPFAM" id="SSF89562">
    <property type="entry name" value="RraA-like"/>
    <property type="match status" value="1"/>
</dbReference>
<dbReference type="Proteomes" id="UP000799438">
    <property type="component" value="Unassembled WGS sequence"/>
</dbReference>
<feature type="region of interest" description="Disordered" evidence="2">
    <location>
        <begin position="61"/>
        <end position="81"/>
    </location>
</feature>
<dbReference type="GeneID" id="54298898"/>
<dbReference type="InterPro" id="IPR036704">
    <property type="entry name" value="RraA/RraA-like_sf"/>
</dbReference>
<dbReference type="GO" id="GO:0047443">
    <property type="term" value="F:4-hydroxy-4-methyl-2-oxoglutarate aldolase activity"/>
    <property type="evidence" value="ECO:0007669"/>
    <property type="project" value="TreeGrafter"/>
</dbReference>
<dbReference type="AlphaFoldDB" id="A0A6A6AX81"/>
<evidence type="ECO:0000256" key="1">
    <source>
        <dbReference type="PIRSR" id="PIRSR605493-1"/>
    </source>
</evidence>
<dbReference type="Gene3D" id="3.50.30.40">
    <property type="entry name" value="Ribonuclease E inhibitor RraA/RraA-like"/>
    <property type="match status" value="1"/>
</dbReference>
<protein>
    <recommendedName>
        <fullName evidence="5">DlpA domain-containing protein</fullName>
    </recommendedName>
</protein>